<protein>
    <submittedName>
        <fullName evidence="2">Reverse transcriptase domain-containing protein</fullName>
    </submittedName>
</protein>
<dbReference type="SUPFAM" id="SSF56219">
    <property type="entry name" value="DNase I-like"/>
    <property type="match status" value="1"/>
</dbReference>
<dbReference type="AlphaFoldDB" id="A0A6G0W0S1"/>
<keyword evidence="2" id="KW-0808">Transferase</keyword>
<feature type="domain" description="Reverse transcriptase" evidence="1">
    <location>
        <begin position="225"/>
        <end position="554"/>
    </location>
</feature>
<dbReference type="Pfam" id="PF00078">
    <property type="entry name" value="RVT_1"/>
    <property type="match status" value="1"/>
</dbReference>
<dbReference type="InterPro" id="IPR036691">
    <property type="entry name" value="Endo/exonu/phosph_ase_sf"/>
</dbReference>
<dbReference type="Proteomes" id="UP000478052">
    <property type="component" value="Unassembled WGS sequence"/>
</dbReference>
<keyword evidence="2" id="KW-0695">RNA-directed DNA polymerase</keyword>
<proteinExistence type="predicted"/>
<dbReference type="CDD" id="cd01650">
    <property type="entry name" value="RT_nLTR_like"/>
    <property type="match status" value="1"/>
</dbReference>
<dbReference type="PANTHER" id="PTHR33332">
    <property type="entry name" value="REVERSE TRANSCRIPTASE DOMAIN-CONTAINING PROTEIN"/>
    <property type="match status" value="1"/>
</dbReference>
<dbReference type="InterPro" id="IPR043502">
    <property type="entry name" value="DNA/RNA_pol_sf"/>
</dbReference>
<dbReference type="SUPFAM" id="SSF56672">
    <property type="entry name" value="DNA/RNA polymerases"/>
    <property type="match status" value="1"/>
</dbReference>
<keyword evidence="3" id="KW-1185">Reference proteome</keyword>
<name>A0A6G0W0S1_APHCR</name>
<dbReference type="GO" id="GO:0003964">
    <property type="term" value="F:RNA-directed DNA polymerase activity"/>
    <property type="evidence" value="ECO:0007669"/>
    <property type="project" value="UniProtKB-KW"/>
</dbReference>
<dbReference type="PROSITE" id="PS50878">
    <property type="entry name" value="RT_POL"/>
    <property type="match status" value="1"/>
</dbReference>
<dbReference type="EMBL" id="VUJU01010585">
    <property type="protein sequence ID" value="KAF0713716.1"/>
    <property type="molecule type" value="Genomic_DNA"/>
</dbReference>
<evidence type="ECO:0000313" key="3">
    <source>
        <dbReference type="Proteomes" id="UP000478052"/>
    </source>
</evidence>
<keyword evidence="2" id="KW-0548">Nucleotidyltransferase</keyword>
<evidence type="ECO:0000259" key="1">
    <source>
        <dbReference type="PROSITE" id="PS50878"/>
    </source>
</evidence>
<reference evidence="2 3" key="1">
    <citation type="submission" date="2019-08" db="EMBL/GenBank/DDBJ databases">
        <title>Whole genome of Aphis craccivora.</title>
        <authorList>
            <person name="Voronova N.V."/>
            <person name="Shulinski R.S."/>
            <person name="Bandarenka Y.V."/>
            <person name="Zhorov D.G."/>
            <person name="Warner D."/>
        </authorList>
    </citation>
    <scope>NUCLEOTIDE SEQUENCE [LARGE SCALE GENOMIC DNA]</scope>
    <source>
        <strain evidence="2">180601</strain>
        <tissue evidence="2">Whole Body</tissue>
    </source>
</reference>
<gene>
    <name evidence="2" type="ORF">FWK35_00032192</name>
</gene>
<dbReference type="InterPro" id="IPR000477">
    <property type="entry name" value="RT_dom"/>
</dbReference>
<organism evidence="2 3">
    <name type="scientific">Aphis craccivora</name>
    <name type="common">Cowpea aphid</name>
    <dbReference type="NCBI Taxonomy" id="307492"/>
    <lineage>
        <taxon>Eukaryota</taxon>
        <taxon>Metazoa</taxon>
        <taxon>Ecdysozoa</taxon>
        <taxon>Arthropoda</taxon>
        <taxon>Hexapoda</taxon>
        <taxon>Insecta</taxon>
        <taxon>Pterygota</taxon>
        <taxon>Neoptera</taxon>
        <taxon>Paraneoptera</taxon>
        <taxon>Hemiptera</taxon>
        <taxon>Sternorrhyncha</taxon>
        <taxon>Aphidomorpha</taxon>
        <taxon>Aphidoidea</taxon>
        <taxon>Aphididae</taxon>
        <taxon>Aphidini</taxon>
        <taxon>Aphis</taxon>
        <taxon>Aphis</taxon>
    </lineage>
</organism>
<dbReference type="OrthoDB" id="6618039at2759"/>
<accession>A0A6G0W0S1</accession>
<evidence type="ECO:0000313" key="2">
    <source>
        <dbReference type="EMBL" id="KAF0713716.1"/>
    </source>
</evidence>
<sequence length="726" mass="82816">MYNFKSQPSYCTRCQSVQQTLKPFVLYFNNFKTSFSKTGDNSTIKSNNTCNKSLNSNLKIFYQNVRGLKTKLVNLRCSFPMFNFYDVIILTQTWLKPDISDSELCFHGFQVFRLDRNPNNSSFLREGGVLIAINNYIKFHLITLSTSNVEQIFALLSFNSNYLLVGVILCGDYNLPNVTWSSDELGLIATNDHNMVTASIIDSFSYLNFFQHNFLPNSHGSILDIIFSNSNNVTSSTATESLVIPDPYPSPLHIIFPFQSVIVADNTHTYKDFNDANYSGIWQFFNSFNWESTFSQYSIFNDVACIFNEVLLHSIELFVPTKIYKLPKFPLWTSPTLKNLILKKKTCPCVADQHGFRPGKSTTTCTLVFTSYILESFESDCHVDAVFTDFIKAFDSVIHSHIISELESLGIRNPLLSWLQSYLSPRMQFVKIYGATSDLSIAPSGVPQGGHLSPLLFIMFINSINNYLSFSKVLLFADDIKMYSKVNSISDCRQLQSDLDSFCLWTQRIGLTLNLNKCHSMPFNRKRIHIIFPYSLNGSPLERVSSVKHLGISLTPSLSFEQHINIIVGKALNVLGFIKRNTSLFTSSTCLRSLYFSLVLSILEYGIVVWHPYLVKDQLRLERVQNRFLSYAAFLLKIVHPPHDYSSIRSSLNIPLLSSRRIEADLSFVTSLLNGTIDAPDLLSSISFRVPVHCTRNYSLYLVPSHRFNYSHNHPLHRMLRLLNNL</sequence>
<comment type="caution">
    <text evidence="2">The sequence shown here is derived from an EMBL/GenBank/DDBJ whole genome shotgun (WGS) entry which is preliminary data.</text>
</comment>